<dbReference type="Pfam" id="PF01555">
    <property type="entry name" value="N6_N4_Mtase"/>
    <property type="match status" value="1"/>
</dbReference>
<feature type="domain" description="DNA methylase N-4/N-6" evidence="5">
    <location>
        <begin position="13"/>
        <end position="101"/>
    </location>
</feature>
<keyword evidence="2" id="KW-0808">Transferase</keyword>
<keyword evidence="1" id="KW-0489">Methyltransferase</keyword>
<sequence length="325" mass="34718">MTAPETTPSQTAPTRPEPVSVWATAQTSPAAQRGSRYTRDSSAHPAKMLPRIAAEAITRYSKPGDLVMDPMCGIGTTLVEAVHAGRRGLGVEYEDRWAAIARDNLALAAKSGHHHEAVVYTGDARKLATVLPDELRGTVDLILTSPPYGDSTHGHVRVRPGEGVRKLNHRYGNTLDRGNLANIGVPRLLTGFTRILTAASAYLKPGGHVIVTARPWRQHAELVDLPALLTQCAATAGLVPADRAVALLGRLTDNDIVAHSSFFQRDFVLKNRDAGLPLALIAHEDVLIFRADANNSSSLKLKRSQLQTASGSASKALGHAEGRAA</sequence>
<gene>
    <name evidence="6" type="ORF">J2W56_005489</name>
</gene>
<dbReference type="InterPro" id="IPR029063">
    <property type="entry name" value="SAM-dependent_MTases_sf"/>
</dbReference>
<comment type="similarity">
    <text evidence="3">Belongs to the N(4)/N(6)-methyltransferase family.</text>
</comment>
<evidence type="ECO:0000313" key="6">
    <source>
        <dbReference type="EMBL" id="MDR7171728.1"/>
    </source>
</evidence>
<evidence type="ECO:0000256" key="4">
    <source>
        <dbReference type="SAM" id="MobiDB-lite"/>
    </source>
</evidence>
<dbReference type="PANTHER" id="PTHR14911:SF13">
    <property type="entry name" value="TRNA (GUANINE(6)-N2)-METHYLTRANSFERASE THUMP3"/>
    <property type="match status" value="1"/>
</dbReference>
<organism evidence="6 7">
    <name type="scientific">Nocardia kruczakiae</name>
    <dbReference type="NCBI Taxonomy" id="261477"/>
    <lineage>
        <taxon>Bacteria</taxon>
        <taxon>Bacillati</taxon>
        <taxon>Actinomycetota</taxon>
        <taxon>Actinomycetes</taxon>
        <taxon>Mycobacteriales</taxon>
        <taxon>Nocardiaceae</taxon>
        <taxon>Nocardia</taxon>
    </lineage>
</organism>
<evidence type="ECO:0000256" key="2">
    <source>
        <dbReference type="ARBA" id="ARBA00022679"/>
    </source>
</evidence>
<dbReference type="InterPro" id="IPR001091">
    <property type="entry name" value="RM_Methyltransferase"/>
</dbReference>
<evidence type="ECO:0000256" key="1">
    <source>
        <dbReference type="ARBA" id="ARBA00022603"/>
    </source>
</evidence>
<feature type="region of interest" description="Disordered" evidence="4">
    <location>
        <begin position="1"/>
        <end position="45"/>
    </location>
</feature>
<dbReference type="Proteomes" id="UP001251217">
    <property type="component" value="Unassembled WGS sequence"/>
</dbReference>
<evidence type="ECO:0000256" key="3">
    <source>
        <dbReference type="RuleBase" id="RU362026"/>
    </source>
</evidence>
<dbReference type="EC" id="2.1.1.-" evidence="3"/>
<accession>A0ABU1XME4</accession>
<dbReference type="Gene3D" id="3.40.50.150">
    <property type="entry name" value="Vaccinia Virus protein VP39"/>
    <property type="match status" value="2"/>
</dbReference>
<feature type="compositionally biased region" description="Polar residues" evidence="4">
    <location>
        <begin position="1"/>
        <end position="13"/>
    </location>
</feature>
<comment type="caution">
    <text evidence="6">The sequence shown here is derived from an EMBL/GenBank/DDBJ whole genome shotgun (WGS) entry which is preliminary data.</text>
</comment>
<dbReference type="PRINTS" id="PR00508">
    <property type="entry name" value="S21N4MTFRASE"/>
</dbReference>
<reference evidence="6 7" key="1">
    <citation type="submission" date="2023-07" db="EMBL/GenBank/DDBJ databases">
        <title>Sorghum-associated microbial communities from plants grown in Nebraska, USA.</title>
        <authorList>
            <person name="Schachtman D."/>
        </authorList>
    </citation>
    <scope>NUCLEOTIDE SEQUENCE [LARGE SCALE GENOMIC DNA]</scope>
    <source>
        <strain evidence="6 7">4272</strain>
    </source>
</reference>
<dbReference type="InterPro" id="IPR002941">
    <property type="entry name" value="DNA_methylase_N4/N6"/>
</dbReference>
<dbReference type="EMBL" id="JAVDWW010000010">
    <property type="protein sequence ID" value="MDR7171728.1"/>
    <property type="molecule type" value="Genomic_DNA"/>
</dbReference>
<dbReference type="SUPFAM" id="SSF53335">
    <property type="entry name" value="S-adenosyl-L-methionine-dependent methyltransferases"/>
    <property type="match status" value="1"/>
</dbReference>
<name>A0ABU1XME4_9NOCA</name>
<protein>
    <recommendedName>
        <fullName evidence="3">Methyltransferase</fullName>
        <ecNumber evidence="3">2.1.1.-</ecNumber>
    </recommendedName>
</protein>
<keyword evidence="7" id="KW-1185">Reference proteome</keyword>
<proteinExistence type="inferred from homology"/>
<evidence type="ECO:0000313" key="7">
    <source>
        <dbReference type="Proteomes" id="UP001251217"/>
    </source>
</evidence>
<dbReference type="RefSeq" id="WP_310406640.1">
    <property type="nucleotide sequence ID" value="NZ_JAVDWW010000010.1"/>
</dbReference>
<dbReference type="PANTHER" id="PTHR14911">
    <property type="entry name" value="THUMP DOMAIN-CONTAINING"/>
    <property type="match status" value="1"/>
</dbReference>
<evidence type="ECO:0000259" key="5">
    <source>
        <dbReference type="Pfam" id="PF01555"/>
    </source>
</evidence>